<reference evidence="1" key="1">
    <citation type="submission" date="2019-08" db="EMBL/GenBank/DDBJ databases">
        <authorList>
            <person name="Kucharzyk K."/>
            <person name="Murdoch R.W."/>
            <person name="Higgins S."/>
            <person name="Loffler F."/>
        </authorList>
    </citation>
    <scope>NUCLEOTIDE SEQUENCE</scope>
</reference>
<name>A0A645FA04_9ZZZZ</name>
<accession>A0A645FA04</accession>
<dbReference type="AlphaFoldDB" id="A0A645FA04"/>
<dbReference type="EMBL" id="VSSQ01057274">
    <property type="protein sequence ID" value="MPN11077.1"/>
    <property type="molecule type" value="Genomic_DNA"/>
</dbReference>
<gene>
    <name evidence="1" type="ORF">SDC9_158378</name>
</gene>
<evidence type="ECO:0000313" key="1">
    <source>
        <dbReference type="EMBL" id="MPN11077.1"/>
    </source>
</evidence>
<organism evidence="1">
    <name type="scientific">bioreactor metagenome</name>
    <dbReference type="NCBI Taxonomy" id="1076179"/>
    <lineage>
        <taxon>unclassified sequences</taxon>
        <taxon>metagenomes</taxon>
        <taxon>ecological metagenomes</taxon>
    </lineage>
</organism>
<comment type="caution">
    <text evidence="1">The sequence shown here is derived from an EMBL/GenBank/DDBJ whole genome shotgun (WGS) entry which is preliminary data.</text>
</comment>
<protein>
    <submittedName>
        <fullName evidence="1">Uncharacterized protein</fullName>
    </submittedName>
</protein>
<sequence>MAQARIVAVHQEGGDAAANLQIGVGDGEDDVEVGNGRVGDEVLGAVQDPLGANLLRRGLDAACVGARAGFGQAEGGNQFAAGEAAQVFLLLFWRAVIEHAARAHAVVDVHHQRECNGSAPIGHADENVFQAGEAVAAVFAGHGEAEVAHLTHAGEQVVGDAVGGLDLLGAGLAFVVNEVDGLLQKGDGQRAAACGLGVGQKGFAGALTCVHGVSPKDGG</sequence>
<proteinExistence type="predicted"/>